<evidence type="ECO:0000313" key="3">
    <source>
        <dbReference type="EMBL" id="TDS15005.1"/>
    </source>
</evidence>
<dbReference type="Pfam" id="PF13519">
    <property type="entry name" value="VWA_2"/>
    <property type="match status" value="1"/>
</dbReference>
<reference evidence="3 4" key="1">
    <citation type="submission" date="2019-03" db="EMBL/GenBank/DDBJ databases">
        <title>Genomic Encyclopedia of Type Strains, Phase III (KMG-III): the genomes of soil and plant-associated and newly described type strains.</title>
        <authorList>
            <person name="Whitman W."/>
        </authorList>
    </citation>
    <scope>NUCLEOTIDE SEQUENCE [LARGE SCALE GENOMIC DNA]</scope>
    <source>
        <strain evidence="3 4">CECT 8455</strain>
    </source>
</reference>
<evidence type="ECO:0000256" key="1">
    <source>
        <dbReference type="SAM" id="MobiDB-lite"/>
    </source>
</evidence>
<dbReference type="InterPro" id="IPR036465">
    <property type="entry name" value="vWFA_dom_sf"/>
</dbReference>
<comment type="caution">
    <text evidence="3">The sequence shown here is derived from an EMBL/GenBank/DDBJ whole genome shotgun (WGS) entry which is preliminary data.</text>
</comment>
<dbReference type="EMBL" id="SNZW01000014">
    <property type="protein sequence ID" value="TDS15005.1"/>
    <property type="molecule type" value="Genomic_DNA"/>
</dbReference>
<dbReference type="SUPFAM" id="SSF53300">
    <property type="entry name" value="vWA-like"/>
    <property type="match status" value="1"/>
</dbReference>
<dbReference type="InterPro" id="IPR002035">
    <property type="entry name" value="VWF_A"/>
</dbReference>
<name>A0A4R7D5J8_9FLAO</name>
<evidence type="ECO:0000313" key="4">
    <source>
        <dbReference type="Proteomes" id="UP000295274"/>
    </source>
</evidence>
<dbReference type="CDD" id="cd00198">
    <property type="entry name" value="vWFA"/>
    <property type="match status" value="1"/>
</dbReference>
<keyword evidence="4" id="KW-1185">Reference proteome</keyword>
<dbReference type="AlphaFoldDB" id="A0A4R7D5J8"/>
<sequence>MNIRKGFRFETYEAPEQSIFDKLFDIFQELITHTSGDFDEAIDWLRELDKEYELTTEDYTIDDFIEDLKAKGYIREEFKDGGGNGEDGEEGSGGGDISITAKMERIIRQRALDQIFGKLKRSGAGNHKTGKSGQGDEHTGDLREYRYGDGLENISMTESLKNAQINHGVGSFHLSENDLVVEDTQHKAQMSTILMIDISHSMILYGEDRITPAKKVAMALAELITTRYPKDTLDILVFGNDAWPIPIKDLPYLKVGPYHTNTVAGLQLAMDMLRRKRNTNKQIFMITDGKPSCLRMPDGTYYKNSVGLDDFIVEKCYNMARQARKLHIPITTFMIAQDPYLMQFIRHFTEANKGKAFFTGLKGLGEMIFEDYEANRKKRLK</sequence>
<evidence type="ECO:0000259" key="2">
    <source>
        <dbReference type="Pfam" id="PF13519"/>
    </source>
</evidence>
<feature type="domain" description="VWFA" evidence="2">
    <location>
        <begin position="192"/>
        <end position="290"/>
    </location>
</feature>
<protein>
    <recommendedName>
        <fullName evidence="2">VWFA domain-containing protein</fullName>
    </recommendedName>
</protein>
<proteinExistence type="predicted"/>
<dbReference type="Proteomes" id="UP000295274">
    <property type="component" value="Unassembled WGS sequence"/>
</dbReference>
<gene>
    <name evidence="3" type="ORF">DFQ03_1639</name>
</gene>
<feature type="region of interest" description="Disordered" evidence="1">
    <location>
        <begin position="122"/>
        <end position="141"/>
    </location>
</feature>
<accession>A0A4R7D5J8</accession>
<dbReference type="Gene3D" id="3.40.50.410">
    <property type="entry name" value="von Willebrand factor, type A domain"/>
    <property type="match status" value="1"/>
</dbReference>
<organism evidence="3 4">
    <name type="scientific">Maribacter caenipelagi</name>
    <dbReference type="NCBI Taxonomy" id="1447781"/>
    <lineage>
        <taxon>Bacteria</taxon>
        <taxon>Pseudomonadati</taxon>
        <taxon>Bacteroidota</taxon>
        <taxon>Flavobacteriia</taxon>
        <taxon>Flavobacteriales</taxon>
        <taxon>Flavobacteriaceae</taxon>
        <taxon>Maribacter</taxon>
    </lineage>
</organism>